<evidence type="ECO:0000313" key="10">
    <source>
        <dbReference type="Proteomes" id="UP001629113"/>
    </source>
</evidence>
<comment type="similarity">
    <text evidence="1 7">Belongs to the peptidase M3 family.</text>
</comment>
<reference evidence="9 10" key="1">
    <citation type="submission" date="2024-06" db="EMBL/GenBank/DDBJ databases">
        <title>Complete genome of Phlyctema vagabunda strain 19-DSS-EL-015.</title>
        <authorList>
            <person name="Fiorenzani C."/>
        </authorList>
    </citation>
    <scope>NUCLEOTIDE SEQUENCE [LARGE SCALE GENOMIC DNA]</scope>
    <source>
        <strain evidence="9 10">19-DSS-EL-015</strain>
    </source>
</reference>
<dbReference type="Proteomes" id="UP001629113">
    <property type="component" value="Unassembled WGS sequence"/>
</dbReference>
<evidence type="ECO:0000313" key="9">
    <source>
        <dbReference type="EMBL" id="KAL3428032.1"/>
    </source>
</evidence>
<keyword evidence="4 7" id="KW-0378">Hydrolase</keyword>
<keyword evidence="5 7" id="KW-0862">Zinc</keyword>
<evidence type="ECO:0000256" key="5">
    <source>
        <dbReference type="ARBA" id="ARBA00022833"/>
    </source>
</evidence>
<dbReference type="Gene3D" id="1.20.1050.40">
    <property type="entry name" value="Endopeptidase. Chain P, domain 1"/>
    <property type="match status" value="1"/>
</dbReference>
<keyword evidence="2 7" id="KW-0645">Protease</keyword>
<dbReference type="CDD" id="cd06455">
    <property type="entry name" value="M3A_TOP"/>
    <property type="match status" value="1"/>
</dbReference>
<comment type="caution">
    <text evidence="9">The sequence shown here is derived from an EMBL/GenBank/DDBJ whole genome shotgun (WGS) entry which is preliminary data.</text>
</comment>
<dbReference type="InterPro" id="IPR024080">
    <property type="entry name" value="Neurolysin/TOP_N"/>
</dbReference>
<dbReference type="SUPFAM" id="SSF55486">
    <property type="entry name" value="Metalloproteases ('zincins'), catalytic domain"/>
    <property type="match status" value="1"/>
</dbReference>
<evidence type="ECO:0000256" key="2">
    <source>
        <dbReference type="ARBA" id="ARBA00022670"/>
    </source>
</evidence>
<keyword evidence="6 7" id="KW-0482">Metalloprotease</keyword>
<dbReference type="InterPro" id="IPR001567">
    <property type="entry name" value="Pept_M3A_M3B_dom"/>
</dbReference>
<dbReference type="InterPro" id="IPR024079">
    <property type="entry name" value="MetalloPept_cat_dom_sf"/>
</dbReference>
<evidence type="ECO:0000256" key="7">
    <source>
        <dbReference type="RuleBase" id="RU003435"/>
    </source>
</evidence>
<evidence type="ECO:0000259" key="8">
    <source>
        <dbReference type="Pfam" id="PF01432"/>
    </source>
</evidence>
<proteinExistence type="inferred from homology"/>
<protein>
    <submittedName>
        <fullName evidence="9">Peptidase family M3</fullName>
    </submittedName>
</protein>
<dbReference type="InterPro" id="IPR045090">
    <property type="entry name" value="Pept_M3A_M3B"/>
</dbReference>
<name>A0ABR4PY24_9HELO</name>
<evidence type="ECO:0000256" key="1">
    <source>
        <dbReference type="ARBA" id="ARBA00006040"/>
    </source>
</evidence>
<feature type="domain" description="Peptidase M3A/M3B catalytic" evidence="8">
    <location>
        <begin position="234"/>
        <end position="709"/>
    </location>
</feature>
<dbReference type="Pfam" id="PF01432">
    <property type="entry name" value="Peptidase_M3"/>
    <property type="match status" value="1"/>
</dbReference>
<keyword evidence="3 7" id="KW-0479">Metal-binding</keyword>
<gene>
    <name evidence="9" type="ORF">PVAG01_01541</name>
</gene>
<evidence type="ECO:0000256" key="6">
    <source>
        <dbReference type="ARBA" id="ARBA00023049"/>
    </source>
</evidence>
<evidence type="ECO:0000256" key="4">
    <source>
        <dbReference type="ARBA" id="ARBA00022801"/>
    </source>
</evidence>
<comment type="cofactor">
    <cofactor evidence="7">
        <name>Zn(2+)</name>
        <dbReference type="ChEBI" id="CHEBI:29105"/>
    </cofactor>
    <text evidence="7">Binds 1 zinc ion.</text>
</comment>
<dbReference type="PANTHER" id="PTHR11804">
    <property type="entry name" value="PROTEASE M3 THIMET OLIGOPEPTIDASE-RELATED"/>
    <property type="match status" value="1"/>
</dbReference>
<keyword evidence="10" id="KW-1185">Reference proteome</keyword>
<evidence type="ECO:0000256" key="3">
    <source>
        <dbReference type="ARBA" id="ARBA00022723"/>
    </source>
</evidence>
<dbReference type="PANTHER" id="PTHR11804:SF84">
    <property type="entry name" value="SACCHAROLYSIN"/>
    <property type="match status" value="1"/>
</dbReference>
<accession>A0ABR4PY24</accession>
<dbReference type="EMBL" id="JBFCZG010000001">
    <property type="protein sequence ID" value="KAL3428032.1"/>
    <property type="molecule type" value="Genomic_DNA"/>
</dbReference>
<organism evidence="9 10">
    <name type="scientific">Phlyctema vagabunda</name>
    <dbReference type="NCBI Taxonomy" id="108571"/>
    <lineage>
        <taxon>Eukaryota</taxon>
        <taxon>Fungi</taxon>
        <taxon>Dikarya</taxon>
        <taxon>Ascomycota</taxon>
        <taxon>Pezizomycotina</taxon>
        <taxon>Leotiomycetes</taxon>
        <taxon>Helotiales</taxon>
        <taxon>Dermateaceae</taxon>
        <taxon>Phlyctema</taxon>
    </lineage>
</organism>
<sequence length="718" mass="82140">MSAIKAHAPQPPLNLSRLTPIAIFEEVEEILRISTAFQDRLVDTISLSTANFANLVRPLIDNANRIECRLKILGTLLLAVSPNAALREASRQAQKLILAAKTSWLMREDVAALLFAVNERSDACHRGSESDLDSEDRYLLHRMYNEYKQSGAAVTDHWKRTRLQDVRKELSETCLAVQKTLTDVDDGIWFSRFELAGLPKTVLNTLKTTQAHNSNQKYDQLWVPFRSTALLHLMRDAEMVKTRRTYHVASTRRFPENLDRLQNIVTLRQEAAELLGFENHASVKMAEKMAKGVSEVKSLLEEIRMRLDSVAKKEIQRLLLYKRKNDIQLDNDFVFLKTDNPSILYAWDWGFYANQLRQDSYSIDAPKLSEYFEARHTFDRMLEILETLFGLEFVRTETRAWHESVTVYAAWDGPEEGGGFLGYLYVDLFIRDGKFRNAQHIAMKRAFVEADGTRNFPCSVLLLSHPTPKPDRPTLLLMTQVRTMFHELGHAIHNLCAATKYGIPHSRDFVEIPSLMLEHWIWDSNVLMAIGKHYTCLDGYQSVETTCHDLNSGTIPRDLVKSIIETKTLNKAHEMLGEVQRALFDLAIHTPSNITAAKEMNTTVLWNKMRQDIIGLSLGDNLDEFTGFDQASFGHIFRNYDAGFFAYPLSKVYAADLYSSIFASDPLNKAIARRYRNDFLKLGSSQSEMKTLEDFLGRKPDAESFFSEIESAWHNKCS</sequence>
<dbReference type="InterPro" id="IPR024077">
    <property type="entry name" value="Neurolysin/TOP_dom2"/>
</dbReference>
<dbReference type="Gene3D" id="3.40.390.10">
    <property type="entry name" value="Collagenase (Catalytic Domain)"/>
    <property type="match status" value="1"/>
</dbReference>
<dbReference type="Gene3D" id="1.10.1370.10">
    <property type="entry name" value="Neurolysin, domain 3"/>
    <property type="match status" value="1"/>
</dbReference>